<keyword evidence="2" id="KW-0472">Membrane</keyword>
<evidence type="ECO:0000256" key="2">
    <source>
        <dbReference type="SAM" id="Phobius"/>
    </source>
</evidence>
<dbReference type="EMBL" id="VFPO01000001">
    <property type="protein sequence ID" value="TQM71213.1"/>
    <property type="molecule type" value="Genomic_DNA"/>
</dbReference>
<feature type="region of interest" description="Disordered" evidence="1">
    <location>
        <begin position="56"/>
        <end position="94"/>
    </location>
</feature>
<reference evidence="3 4" key="1">
    <citation type="submission" date="2019-06" db="EMBL/GenBank/DDBJ databases">
        <title>Sequencing the genomes of 1000 actinobacteria strains.</title>
        <authorList>
            <person name="Klenk H.-P."/>
        </authorList>
    </citation>
    <scope>NUCLEOTIDE SEQUENCE [LARGE SCALE GENOMIC DNA]</scope>
    <source>
        <strain evidence="3 4">DSM 45043</strain>
    </source>
</reference>
<dbReference type="RefSeq" id="WP_141972599.1">
    <property type="nucleotide sequence ID" value="NZ_VFPO01000001.1"/>
</dbReference>
<evidence type="ECO:0000256" key="1">
    <source>
        <dbReference type="SAM" id="MobiDB-lite"/>
    </source>
</evidence>
<feature type="transmembrane region" description="Helical" evidence="2">
    <location>
        <begin position="25"/>
        <end position="49"/>
    </location>
</feature>
<gene>
    <name evidence="3" type="ORF">FHX41_4970</name>
</gene>
<sequence length="180" mass="19829">MTGEEVTEEWQTEELRPSKGFRFPWLALAGVLATVVAATTLVVGIGDLLRDDRPPDRLLPLQAAAPPVTPAPTPSPTGTPESGPETTETPERSEPRLYEALLRLRFAVGDGVEDGDVRDDVGIDLTNMIEGILRHPRSSREGRRDDVAYLHRKITTRAREGAIDDDRAAQFHWILSRAAD</sequence>
<feature type="compositionally biased region" description="Low complexity" evidence="1">
    <location>
        <begin position="78"/>
        <end position="87"/>
    </location>
</feature>
<dbReference type="Proteomes" id="UP000316706">
    <property type="component" value="Unassembled WGS sequence"/>
</dbReference>
<dbReference type="OrthoDB" id="3476580at2"/>
<keyword evidence="4" id="KW-1185">Reference proteome</keyword>
<comment type="caution">
    <text evidence="3">The sequence shown here is derived from an EMBL/GenBank/DDBJ whole genome shotgun (WGS) entry which is preliminary data.</text>
</comment>
<accession>A0A543IKV6</accession>
<evidence type="ECO:0000313" key="4">
    <source>
        <dbReference type="Proteomes" id="UP000316706"/>
    </source>
</evidence>
<feature type="compositionally biased region" description="Pro residues" evidence="1">
    <location>
        <begin position="67"/>
        <end position="77"/>
    </location>
</feature>
<organism evidence="3 4">
    <name type="scientific">Actinomadura hallensis</name>
    <dbReference type="NCBI Taxonomy" id="337895"/>
    <lineage>
        <taxon>Bacteria</taxon>
        <taxon>Bacillati</taxon>
        <taxon>Actinomycetota</taxon>
        <taxon>Actinomycetes</taxon>
        <taxon>Streptosporangiales</taxon>
        <taxon>Thermomonosporaceae</taxon>
        <taxon>Actinomadura</taxon>
    </lineage>
</organism>
<protein>
    <submittedName>
        <fullName evidence="3">Uncharacterized protein</fullName>
    </submittedName>
</protein>
<keyword evidence="2" id="KW-1133">Transmembrane helix</keyword>
<proteinExistence type="predicted"/>
<dbReference type="AlphaFoldDB" id="A0A543IKV6"/>
<name>A0A543IKV6_9ACTN</name>
<evidence type="ECO:0000313" key="3">
    <source>
        <dbReference type="EMBL" id="TQM71213.1"/>
    </source>
</evidence>
<keyword evidence="2" id="KW-0812">Transmembrane</keyword>